<dbReference type="InterPro" id="IPR029752">
    <property type="entry name" value="D-isomer_DH_CS1"/>
</dbReference>
<dbReference type="RefSeq" id="WP_139011003.1">
    <property type="nucleotide sequence ID" value="NZ_VBSN01000026.1"/>
</dbReference>
<evidence type="ECO:0000256" key="3">
    <source>
        <dbReference type="ARBA" id="ARBA00022833"/>
    </source>
</evidence>
<dbReference type="SUPFAM" id="SSF51735">
    <property type="entry name" value="NAD(P)-binding Rossmann-fold domains"/>
    <property type="match status" value="1"/>
</dbReference>
<evidence type="ECO:0000313" key="7">
    <source>
        <dbReference type="EMBL" id="KAA6440886.1"/>
    </source>
</evidence>
<dbReference type="InterPro" id="IPR047109">
    <property type="entry name" value="CAD-like"/>
</dbReference>
<sequence length="351" mass="38117">MQTTVTKAVGSLDSNQPLAAMSIERRQIMAHDVEIEITYCGICHTDLHMLRNEWGGTKYRIVPGHEIIGRISQIGEHVTKFKVGDLAGIGCLVDSCRDCDYCKKDLEQFCENGNTIVYGSEDKFIGGHTFGGFSQRIVADEKYVLKIPDSLDPASAAPLLCAGITAYSPLKHWNANREKKVGVVGIGGLGHLTIKIAKALGAHVTVFTTTQSKAIDAKRLGADQVVLSSDDNQISQSLKLDIIIDTVSAKHDINTFLNLLAVDGALVMVGLPAEELPVSAFNIVHGRKSLAGSNIGGIAETQEMLNFCAENNITADIEMITIQEVNEAFQRLEKGDVKYRFVIDMASINNN</sequence>
<evidence type="ECO:0000313" key="8">
    <source>
        <dbReference type="Proteomes" id="UP000323994"/>
    </source>
</evidence>
<keyword evidence="2 5" id="KW-0479">Metal-binding</keyword>
<keyword evidence="8" id="KW-1185">Reference proteome</keyword>
<dbReference type="Gene3D" id="3.90.180.10">
    <property type="entry name" value="Medium-chain alcohol dehydrogenases, catalytic domain"/>
    <property type="match status" value="1"/>
</dbReference>
<dbReference type="PROSITE" id="PS00059">
    <property type="entry name" value="ADH_ZINC"/>
    <property type="match status" value="1"/>
</dbReference>
<evidence type="ECO:0000256" key="5">
    <source>
        <dbReference type="RuleBase" id="RU361277"/>
    </source>
</evidence>
<dbReference type="CDD" id="cd05283">
    <property type="entry name" value="CAD1"/>
    <property type="match status" value="1"/>
</dbReference>
<dbReference type="EMBL" id="VBSN01000026">
    <property type="protein sequence ID" value="KAA6440886.1"/>
    <property type="molecule type" value="Genomic_DNA"/>
</dbReference>
<dbReference type="Gene3D" id="3.40.50.720">
    <property type="entry name" value="NAD(P)-binding Rossmann-like Domain"/>
    <property type="match status" value="1"/>
</dbReference>
<dbReference type="InterPro" id="IPR013149">
    <property type="entry name" value="ADH-like_C"/>
</dbReference>
<feature type="domain" description="Enoyl reductase (ER)" evidence="6">
    <location>
        <begin position="10"/>
        <end position="343"/>
    </location>
</feature>
<reference evidence="7 8" key="1">
    <citation type="submission" date="2019-05" db="EMBL/GenBank/DDBJ databases">
        <authorList>
            <person name="Qu J.-H."/>
        </authorList>
    </citation>
    <scope>NUCLEOTIDE SEQUENCE [LARGE SCALE GENOMIC DNA]</scope>
    <source>
        <strain evidence="7 8">NS28</strain>
    </source>
</reference>
<evidence type="ECO:0000259" key="6">
    <source>
        <dbReference type="SMART" id="SM00829"/>
    </source>
</evidence>
<evidence type="ECO:0000256" key="4">
    <source>
        <dbReference type="ARBA" id="ARBA00023002"/>
    </source>
</evidence>
<dbReference type="InterPro" id="IPR011032">
    <property type="entry name" value="GroES-like_sf"/>
</dbReference>
<comment type="cofactor">
    <cofactor evidence="1 5">
        <name>Zn(2+)</name>
        <dbReference type="ChEBI" id="CHEBI:29105"/>
    </cofactor>
</comment>
<dbReference type="GO" id="GO:0008270">
    <property type="term" value="F:zinc ion binding"/>
    <property type="evidence" value="ECO:0007669"/>
    <property type="project" value="InterPro"/>
</dbReference>
<dbReference type="Pfam" id="PF08240">
    <property type="entry name" value="ADH_N"/>
    <property type="match status" value="1"/>
</dbReference>
<comment type="similarity">
    <text evidence="5">Belongs to the zinc-containing alcohol dehydrogenase family.</text>
</comment>
<dbReference type="InterPro" id="IPR002328">
    <property type="entry name" value="ADH_Zn_CS"/>
</dbReference>
<gene>
    <name evidence="7" type="ORF">FEM33_04990</name>
</gene>
<name>A0A5M8R1V8_9BACT</name>
<dbReference type="InterPro" id="IPR013154">
    <property type="entry name" value="ADH-like_N"/>
</dbReference>
<dbReference type="OrthoDB" id="9806940at2"/>
<dbReference type="GO" id="GO:0008106">
    <property type="term" value="F:alcohol dehydrogenase (NADP+) activity"/>
    <property type="evidence" value="ECO:0007669"/>
    <property type="project" value="UniProtKB-ARBA"/>
</dbReference>
<dbReference type="SMART" id="SM00829">
    <property type="entry name" value="PKS_ER"/>
    <property type="match status" value="1"/>
</dbReference>
<dbReference type="InterPro" id="IPR036291">
    <property type="entry name" value="NAD(P)-bd_dom_sf"/>
</dbReference>
<dbReference type="PROSITE" id="PS00065">
    <property type="entry name" value="D_2_HYDROXYACID_DH_1"/>
    <property type="match status" value="1"/>
</dbReference>
<comment type="caution">
    <text evidence="7">The sequence shown here is derived from an EMBL/GenBank/DDBJ whole genome shotgun (WGS) entry which is preliminary data.</text>
</comment>
<keyword evidence="3 5" id="KW-0862">Zinc</keyword>
<dbReference type="FunFam" id="3.40.50.720:FF:000022">
    <property type="entry name" value="Cinnamyl alcohol dehydrogenase"/>
    <property type="match status" value="1"/>
</dbReference>
<dbReference type="AlphaFoldDB" id="A0A5M8R1V8"/>
<dbReference type="Pfam" id="PF00107">
    <property type="entry name" value="ADH_zinc_N"/>
    <property type="match status" value="1"/>
</dbReference>
<accession>A0A5M8R1V8</accession>
<protein>
    <submittedName>
        <fullName evidence="7">NAD(P)-dependent alcohol dehydrogenase</fullName>
    </submittedName>
</protein>
<dbReference type="Proteomes" id="UP000323994">
    <property type="component" value="Unassembled WGS sequence"/>
</dbReference>
<dbReference type="PANTHER" id="PTHR42683">
    <property type="entry name" value="ALDEHYDE REDUCTASE"/>
    <property type="match status" value="1"/>
</dbReference>
<dbReference type="InterPro" id="IPR020843">
    <property type="entry name" value="ER"/>
</dbReference>
<keyword evidence="4" id="KW-0560">Oxidoreductase</keyword>
<proteinExistence type="inferred from homology"/>
<organism evidence="7 8">
    <name type="scientific">Dyadobacter flavalbus</name>
    <dbReference type="NCBI Taxonomy" id="2579942"/>
    <lineage>
        <taxon>Bacteria</taxon>
        <taxon>Pseudomonadati</taxon>
        <taxon>Bacteroidota</taxon>
        <taxon>Cytophagia</taxon>
        <taxon>Cytophagales</taxon>
        <taxon>Spirosomataceae</taxon>
        <taxon>Dyadobacter</taxon>
    </lineage>
</organism>
<evidence type="ECO:0000256" key="1">
    <source>
        <dbReference type="ARBA" id="ARBA00001947"/>
    </source>
</evidence>
<evidence type="ECO:0000256" key="2">
    <source>
        <dbReference type="ARBA" id="ARBA00022723"/>
    </source>
</evidence>
<dbReference type="SUPFAM" id="SSF50129">
    <property type="entry name" value="GroES-like"/>
    <property type="match status" value="1"/>
</dbReference>